<evidence type="ECO:0000256" key="9">
    <source>
        <dbReference type="SAM" id="Phobius"/>
    </source>
</evidence>
<evidence type="ECO:0000256" key="7">
    <source>
        <dbReference type="ARBA" id="ARBA00023136"/>
    </source>
</evidence>
<dbReference type="GO" id="GO:0010945">
    <property type="term" value="F:coenzyme A diphosphatase activity"/>
    <property type="evidence" value="ECO:0007669"/>
    <property type="project" value="InterPro"/>
</dbReference>
<keyword evidence="3" id="KW-0378">Hydrolase</keyword>
<keyword evidence="5 9" id="KW-1133">Transmembrane helix</keyword>
<evidence type="ECO:0000256" key="1">
    <source>
        <dbReference type="ARBA" id="ARBA00004477"/>
    </source>
</evidence>
<dbReference type="HAMAP" id="MF_03230">
    <property type="entry name" value="FITM2"/>
    <property type="match status" value="1"/>
</dbReference>
<evidence type="ECO:0000256" key="4">
    <source>
        <dbReference type="ARBA" id="ARBA00022824"/>
    </source>
</evidence>
<dbReference type="InterPro" id="IPR046401">
    <property type="entry name" value="FITM1/2"/>
</dbReference>
<reference evidence="10" key="1">
    <citation type="submission" date="2018-08" db="EMBL/GenBank/DDBJ databases">
        <authorList>
            <person name="Cornetti L."/>
        </authorList>
    </citation>
    <scope>NUCLEOTIDE SEQUENCE</scope>
    <source>
        <strain evidence="10">OM-SAIQ-clone2</strain>
    </source>
</reference>
<sequence length="381" mass="43730">MAVKKVARSVSSANSLNFRPPVESKKSDKKGTKPLPDPTSIQQVLLLMIVHLCRKVLFVDPNIKVGIYILLVFFGSILGDVLPIPNSYFSRKDNIFNVYFVKLSWGWTMMCVGSFVYLTSSVYTCGDNTKIRKHFIRLLLATCMWLFWTNLFVTVEERYGYCSKTIVRSGKNQCLSKGHTWNSFSISGHTFILIYCTLIIMEEAKALVCWEAIKDHLRNEEHNRNNEDGGSITPLDSLNDEQLFHVKEKYEKFTSYIRISFVAMTMLAVLWDVMLMATIIYFHSTPEKFVASVISVLLWFFTYRFIFNRRLIGVPLPGEGTFRYMNPNQPLQTLQMRRSSLIAKSEKISTFMGMPLSPPKFGSSTAEESLTTRSVEERVAR</sequence>
<feature type="transmembrane region" description="Helical" evidence="9">
    <location>
        <begin position="104"/>
        <end position="123"/>
    </location>
</feature>
<dbReference type="InterPro" id="IPR019388">
    <property type="entry name" value="FIT"/>
</dbReference>
<feature type="region of interest" description="Disordered" evidence="8">
    <location>
        <begin position="359"/>
        <end position="381"/>
    </location>
</feature>
<evidence type="ECO:0000256" key="2">
    <source>
        <dbReference type="ARBA" id="ARBA00022692"/>
    </source>
</evidence>
<dbReference type="PANTHER" id="PTHR23129:SF0">
    <property type="entry name" value="ACYL-COENZYME A DIPHOSPHATASE FITM2"/>
    <property type="match status" value="1"/>
</dbReference>
<evidence type="ECO:0000313" key="10">
    <source>
        <dbReference type="EMBL" id="SVE72999.1"/>
    </source>
</evidence>
<proteinExistence type="evidence at transcript level"/>
<protein>
    <submittedName>
        <fullName evidence="10">EOG090X07YX</fullName>
    </submittedName>
</protein>
<keyword evidence="4" id="KW-0256">Endoplasmic reticulum</keyword>
<evidence type="ECO:0000256" key="8">
    <source>
        <dbReference type="SAM" id="MobiDB-lite"/>
    </source>
</evidence>
<evidence type="ECO:0000256" key="6">
    <source>
        <dbReference type="ARBA" id="ARBA00023098"/>
    </source>
</evidence>
<dbReference type="Pfam" id="PF10261">
    <property type="entry name" value="FIT"/>
    <property type="match status" value="1"/>
</dbReference>
<dbReference type="AlphaFoldDB" id="A0A4Y7LZX3"/>
<evidence type="ECO:0000256" key="5">
    <source>
        <dbReference type="ARBA" id="ARBA00022989"/>
    </source>
</evidence>
<dbReference type="PANTHER" id="PTHR23129">
    <property type="entry name" value="ACYL-COENZYME A DIPHOSPHATASE FITM2"/>
    <property type="match status" value="1"/>
</dbReference>
<dbReference type="GO" id="GO:0019915">
    <property type="term" value="P:lipid storage"/>
    <property type="evidence" value="ECO:0007669"/>
    <property type="project" value="InterPro"/>
</dbReference>
<feature type="region of interest" description="Disordered" evidence="8">
    <location>
        <begin position="1"/>
        <end position="36"/>
    </location>
</feature>
<comment type="subcellular location">
    <subcellularLocation>
        <location evidence="1">Endoplasmic reticulum membrane</location>
        <topology evidence="1">Multi-pass membrane protein</topology>
    </subcellularLocation>
</comment>
<keyword evidence="2 9" id="KW-0812">Transmembrane</keyword>
<feature type="compositionally biased region" description="Polar residues" evidence="8">
    <location>
        <begin position="362"/>
        <end position="373"/>
    </location>
</feature>
<gene>
    <name evidence="10" type="primary">EOG090X07YX</name>
</gene>
<accession>A0A4Y7LZX3</accession>
<feature type="transmembrane region" description="Helical" evidence="9">
    <location>
        <begin position="135"/>
        <end position="155"/>
    </location>
</feature>
<evidence type="ECO:0000256" key="3">
    <source>
        <dbReference type="ARBA" id="ARBA00022801"/>
    </source>
</evidence>
<feature type="transmembrane region" description="Helical" evidence="9">
    <location>
        <begin position="289"/>
        <end position="307"/>
    </location>
</feature>
<feature type="transmembrane region" description="Helical" evidence="9">
    <location>
        <begin position="181"/>
        <end position="201"/>
    </location>
</feature>
<dbReference type="EMBL" id="LR003380">
    <property type="protein sequence ID" value="SVE72999.1"/>
    <property type="molecule type" value="mRNA"/>
</dbReference>
<dbReference type="GO" id="GO:0034389">
    <property type="term" value="P:lipid droplet organization"/>
    <property type="evidence" value="ECO:0007669"/>
    <property type="project" value="InterPro"/>
</dbReference>
<keyword evidence="7 9" id="KW-0472">Membrane</keyword>
<name>A0A4Y7LZX3_9CRUS</name>
<organism evidence="10">
    <name type="scientific">Ceriodaphnia reticulata</name>
    <dbReference type="NCBI Taxonomy" id="302197"/>
    <lineage>
        <taxon>Eukaryota</taxon>
        <taxon>Metazoa</taxon>
        <taxon>Ecdysozoa</taxon>
        <taxon>Arthropoda</taxon>
        <taxon>Crustacea</taxon>
        <taxon>Branchiopoda</taxon>
        <taxon>Diplostraca</taxon>
        <taxon>Cladocera</taxon>
        <taxon>Anomopoda</taxon>
        <taxon>Daphniidae</taxon>
        <taxon>Ceriodaphnia</taxon>
    </lineage>
</organism>
<keyword evidence="6" id="KW-0443">Lipid metabolism</keyword>
<dbReference type="GO" id="GO:0008654">
    <property type="term" value="P:phospholipid biosynthetic process"/>
    <property type="evidence" value="ECO:0007669"/>
    <property type="project" value="TreeGrafter"/>
</dbReference>
<feature type="compositionally biased region" description="Basic and acidic residues" evidence="8">
    <location>
        <begin position="22"/>
        <end position="31"/>
    </location>
</feature>
<feature type="transmembrane region" description="Helical" evidence="9">
    <location>
        <begin position="65"/>
        <end position="84"/>
    </location>
</feature>
<feature type="transmembrane region" description="Helical" evidence="9">
    <location>
        <begin position="259"/>
        <end position="283"/>
    </location>
</feature>
<dbReference type="GO" id="GO:0005789">
    <property type="term" value="C:endoplasmic reticulum membrane"/>
    <property type="evidence" value="ECO:0007669"/>
    <property type="project" value="UniProtKB-SubCell"/>
</dbReference>